<keyword evidence="5" id="KW-1185">Reference proteome</keyword>
<dbReference type="InterPro" id="IPR036779">
    <property type="entry name" value="LysM_dom_sf"/>
</dbReference>
<dbReference type="InterPro" id="IPR018392">
    <property type="entry name" value="LysM"/>
</dbReference>
<protein>
    <recommendedName>
        <fullName evidence="3">LysM domain-containing protein</fullName>
    </recommendedName>
</protein>
<comment type="caution">
    <text evidence="4">The sequence shown here is derived from an EMBL/GenBank/DDBJ whole genome shotgun (WGS) entry which is preliminary data.</text>
</comment>
<dbReference type="EMBL" id="JBFXLT010000054">
    <property type="protein sequence ID" value="KAL2811774.1"/>
    <property type="molecule type" value="Genomic_DNA"/>
</dbReference>
<evidence type="ECO:0000256" key="2">
    <source>
        <dbReference type="ARBA" id="ARBA00023026"/>
    </source>
</evidence>
<dbReference type="Proteomes" id="UP001610334">
    <property type="component" value="Unassembled WGS sequence"/>
</dbReference>
<evidence type="ECO:0000256" key="1">
    <source>
        <dbReference type="ARBA" id="ARBA00022669"/>
    </source>
</evidence>
<evidence type="ECO:0000313" key="4">
    <source>
        <dbReference type="EMBL" id="KAL2811774.1"/>
    </source>
</evidence>
<dbReference type="Gene3D" id="3.10.350.10">
    <property type="entry name" value="LysM domain"/>
    <property type="match status" value="1"/>
</dbReference>
<name>A0ABR4H8J7_9EURO</name>
<evidence type="ECO:0000313" key="5">
    <source>
        <dbReference type="Proteomes" id="UP001610334"/>
    </source>
</evidence>
<dbReference type="InterPro" id="IPR052210">
    <property type="entry name" value="LysM1-like"/>
</dbReference>
<evidence type="ECO:0000259" key="3">
    <source>
        <dbReference type="PROSITE" id="PS51782"/>
    </source>
</evidence>
<proteinExistence type="predicted"/>
<dbReference type="PANTHER" id="PTHR34997">
    <property type="entry name" value="AM15"/>
    <property type="match status" value="1"/>
</dbReference>
<keyword evidence="1" id="KW-0147">Chitin-binding</keyword>
<feature type="domain" description="LysM" evidence="3">
    <location>
        <begin position="171"/>
        <end position="221"/>
    </location>
</feature>
<keyword evidence="2" id="KW-0843">Virulence</keyword>
<dbReference type="PANTHER" id="PTHR34997:SF1">
    <property type="entry name" value="PEPTIDOGLYCAN-BINDING LYSIN DOMAIN"/>
    <property type="match status" value="1"/>
</dbReference>
<sequence length="399" mass="44475">MTTDQVNKTCTDECYLSLEGARTVIAAACAAETDVIVVENVTYPATIIVDNYLFTYRLSCRKDSVTGEYCAPQVAAWSNQSQLSLDQECSDCWLGGLAIQLASPFGYDQGIADKHAALLANCSSVTAVCYGYTSPTQYALNLTAARSSKPAYIPTILPTAPGTLEGCEYYREYNSYFKEFNSCTKVAYDLDVTTDRLLEWNPSLSSDMSTCALQPGYSYCALKDEDSRIDHFSDPDWDGCLPINATEPETVSNCNCFALTYGSLEGRLLCSWFESDYNLSEGQLTMWNPWLAGDCDTALYANLGPSEMHAVCVGGLEGSLKTVRKSRFVRLIDKNWEPYSQDEDVSVTFDEPLEGDTRDDVGWMNVAFQWVMIVPNAGLRETWGWEMYYMRPPFIVTFI</sequence>
<gene>
    <name evidence="4" type="ORF">BJX63DRAFT_433124</name>
</gene>
<accession>A0ABR4H8J7</accession>
<dbReference type="PROSITE" id="PS51782">
    <property type="entry name" value="LYSM"/>
    <property type="match status" value="1"/>
</dbReference>
<organism evidence="4 5">
    <name type="scientific">Aspergillus granulosus</name>
    <dbReference type="NCBI Taxonomy" id="176169"/>
    <lineage>
        <taxon>Eukaryota</taxon>
        <taxon>Fungi</taxon>
        <taxon>Dikarya</taxon>
        <taxon>Ascomycota</taxon>
        <taxon>Pezizomycotina</taxon>
        <taxon>Eurotiomycetes</taxon>
        <taxon>Eurotiomycetidae</taxon>
        <taxon>Eurotiales</taxon>
        <taxon>Aspergillaceae</taxon>
        <taxon>Aspergillus</taxon>
        <taxon>Aspergillus subgen. Nidulantes</taxon>
    </lineage>
</organism>
<reference evidence="4 5" key="1">
    <citation type="submission" date="2024-07" db="EMBL/GenBank/DDBJ databases">
        <title>Section-level genome sequencing and comparative genomics of Aspergillus sections Usti and Cavernicolus.</title>
        <authorList>
            <consortium name="Lawrence Berkeley National Laboratory"/>
            <person name="Nybo J.L."/>
            <person name="Vesth T.C."/>
            <person name="Theobald S."/>
            <person name="Frisvad J.C."/>
            <person name="Larsen T.O."/>
            <person name="Kjaerboelling I."/>
            <person name="Rothschild-Mancinelli K."/>
            <person name="Lyhne E.K."/>
            <person name="Kogle M.E."/>
            <person name="Barry K."/>
            <person name="Clum A."/>
            <person name="Na H."/>
            <person name="Ledsgaard L."/>
            <person name="Lin J."/>
            <person name="Lipzen A."/>
            <person name="Kuo A."/>
            <person name="Riley R."/>
            <person name="Mondo S."/>
            <person name="Labutti K."/>
            <person name="Haridas S."/>
            <person name="Pangalinan J."/>
            <person name="Salamov A.A."/>
            <person name="Simmons B.A."/>
            <person name="Magnuson J.K."/>
            <person name="Chen J."/>
            <person name="Drula E."/>
            <person name="Henrissat B."/>
            <person name="Wiebenga A."/>
            <person name="Lubbers R.J."/>
            <person name="Gomes A.C."/>
            <person name="Makela M.R."/>
            <person name="Stajich J."/>
            <person name="Grigoriev I.V."/>
            <person name="Mortensen U.H."/>
            <person name="De Vries R.P."/>
            <person name="Baker S.E."/>
            <person name="Andersen M.R."/>
        </authorList>
    </citation>
    <scope>NUCLEOTIDE SEQUENCE [LARGE SCALE GENOMIC DNA]</scope>
    <source>
        <strain evidence="4 5">CBS 588.65</strain>
    </source>
</reference>